<evidence type="ECO:0000256" key="2">
    <source>
        <dbReference type="PROSITE-ProRule" id="PRU00335"/>
    </source>
</evidence>
<dbReference type="Gene3D" id="1.10.357.10">
    <property type="entry name" value="Tetracycline Repressor, domain 2"/>
    <property type="match status" value="1"/>
</dbReference>
<evidence type="ECO:0000259" key="3">
    <source>
        <dbReference type="PROSITE" id="PS50977"/>
    </source>
</evidence>
<gene>
    <name evidence="4" type="ORF">Atai01_26430</name>
</gene>
<proteinExistence type="predicted"/>
<name>A0A9W6VGJ2_9PSEU</name>
<evidence type="ECO:0000256" key="1">
    <source>
        <dbReference type="ARBA" id="ARBA00023125"/>
    </source>
</evidence>
<dbReference type="InterPro" id="IPR009057">
    <property type="entry name" value="Homeodomain-like_sf"/>
</dbReference>
<comment type="caution">
    <text evidence="4">The sequence shown here is derived from an EMBL/GenBank/DDBJ whole genome shotgun (WGS) entry which is preliminary data.</text>
</comment>
<dbReference type="Proteomes" id="UP001165136">
    <property type="component" value="Unassembled WGS sequence"/>
</dbReference>
<keyword evidence="5" id="KW-1185">Reference proteome</keyword>
<sequence length="217" mass="24318">MSAMTPSEPRWRRLEPDARKEQIFTCATRLFGERPYAEVSTSDIAAEAGVARGLINHYFGTKRELYLAVIRQAVTLPNVVPEVFPDGPLEERAATAVSWFLDLVVDHGKMWITATSEGIGRDHEVEQILFDAERRSADRVLDVVGVPSDNRNRAKLNAVLRAYAGMIKAAGREWLLRNALDREQVHTLLHRSLLVLLTDVFPAMLDEPLELTSRASA</sequence>
<dbReference type="SUPFAM" id="SSF46689">
    <property type="entry name" value="Homeodomain-like"/>
    <property type="match status" value="1"/>
</dbReference>
<organism evidence="4 5">
    <name type="scientific">Amycolatopsis taiwanensis</name>
    <dbReference type="NCBI Taxonomy" id="342230"/>
    <lineage>
        <taxon>Bacteria</taxon>
        <taxon>Bacillati</taxon>
        <taxon>Actinomycetota</taxon>
        <taxon>Actinomycetes</taxon>
        <taxon>Pseudonocardiales</taxon>
        <taxon>Pseudonocardiaceae</taxon>
        <taxon>Amycolatopsis</taxon>
    </lineage>
</organism>
<dbReference type="InterPro" id="IPR050109">
    <property type="entry name" value="HTH-type_TetR-like_transc_reg"/>
</dbReference>
<dbReference type="PANTHER" id="PTHR30055">
    <property type="entry name" value="HTH-TYPE TRANSCRIPTIONAL REGULATOR RUTR"/>
    <property type="match status" value="1"/>
</dbReference>
<dbReference type="PANTHER" id="PTHR30055:SF226">
    <property type="entry name" value="HTH-TYPE TRANSCRIPTIONAL REGULATOR PKSA"/>
    <property type="match status" value="1"/>
</dbReference>
<dbReference type="AlphaFoldDB" id="A0A9W6VGJ2"/>
<reference evidence="4" key="1">
    <citation type="submission" date="2023-03" db="EMBL/GenBank/DDBJ databases">
        <title>Amycolatopsis taiwanensis NBRC 103393.</title>
        <authorList>
            <person name="Ichikawa N."/>
            <person name="Sato H."/>
            <person name="Tonouchi N."/>
        </authorList>
    </citation>
    <scope>NUCLEOTIDE SEQUENCE</scope>
    <source>
        <strain evidence="4">NBRC 103393</strain>
    </source>
</reference>
<dbReference type="PRINTS" id="PR00455">
    <property type="entry name" value="HTHTETR"/>
</dbReference>
<accession>A0A9W6VGJ2</accession>
<dbReference type="Pfam" id="PF00440">
    <property type="entry name" value="TetR_N"/>
    <property type="match status" value="1"/>
</dbReference>
<protein>
    <submittedName>
        <fullName evidence="4">TetR family transcriptional regulator</fullName>
    </submittedName>
</protein>
<feature type="DNA-binding region" description="H-T-H motif" evidence="2">
    <location>
        <begin position="40"/>
        <end position="59"/>
    </location>
</feature>
<dbReference type="GO" id="GO:0003700">
    <property type="term" value="F:DNA-binding transcription factor activity"/>
    <property type="evidence" value="ECO:0007669"/>
    <property type="project" value="TreeGrafter"/>
</dbReference>
<feature type="domain" description="HTH tetR-type" evidence="3">
    <location>
        <begin position="17"/>
        <end position="77"/>
    </location>
</feature>
<dbReference type="EMBL" id="BSTI01000005">
    <property type="protein sequence ID" value="GLY66024.1"/>
    <property type="molecule type" value="Genomic_DNA"/>
</dbReference>
<dbReference type="GO" id="GO:0000976">
    <property type="term" value="F:transcription cis-regulatory region binding"/>
    <property type="evidence" value="ECO:0007669"/>
    <property type="project" value="TreeGrafter"/>
</dbReference>
<evidence type="ECO:0000313" key="5">
    <source>
        <dbReference type="Proteomes" id="UP001165136"/>
    </source>
</evidence>
<dbReference type="PROSITE" id="PS50977">
    <property type="entry name" value="HTH_TETR_2"/>
    <property type="match status" value="1"/>
</dbReference>
<dbReference type="InterPro" id="IPR001647">
    <property type="entry name" value="HTH_TetR"/>
</dbReference>
<keyword evidence="1 2" id="KW-0238">DNA-binding</keyword>
<evidence type="ECO:0000313" key="4">
    <source>
        <dbReference type="EMBL" id="GLY66024.1"/>
    </source>
</evidence>